<feature type="transmembrane region" description="Helical" evidence="1">
    <location>
        <begin position="6"/>
        <end position="25"/>
    </location>
</feature>
<feature type="domain" description="Sensor histidine kinase NatK-like C-terminal" evidence="2">
    <location>
        <begin position="345"/>
        <end position="448"/>
    </location>
</feature>
<evidence type="ECO:0000313" key="3">
    <source>
        <dbReference type="EMBL" id="RGJ08216.1"/>
    </source>
</evidence>
<dbReference type="PANTHER" id="PTHR40448:SF1">
    <property type="entry name" value="TWO-COMPONENT SENSOR HISTIDINE KINASE"/>
    <property type="match status" value="1"/>
</dbReference>
<accession>A0A374PG64</accession>
<evidence type="ECO:0000313" key="4">
    <source>
        <dbReference type="Proteomes" id="UP000263014"/>
    </source>
</evidence>
<dbReference type="Gene3D" id="3.30.565.10">
    <property type="entry name" value="Histidine kinase-like ATPase, C-terminal domain"/>
    <property type="match status" value="1"/>
</dbReference>
<name>A0A374PG64_9FIRM</name>
<sequence length="456" mass="52040">MSMLDTILAYGKCILDFALLFWFTMQFFTLRWEKRRLVSWGLLLGLSTVQFLINLLYIPELNTMTALLCSLILNLMLFKGSIAARLLCSFFEVLLLLICESIHVLIYASMIRVNMIAVINDTIKNAGFNLCSTGMFCVILLVVRYFHWLKQRKENTELTITENLSIITVPVVSIFVIYYVFNILGLNTKLGNRADSLSMIFFLGVLFMNLAVILGDNHWRKRCQLQHELDRLSRIEQLDRVVIGQQDAFIEELKGLAHDYTKQIDGIKHLLQEGAGGGEGELVERDIRSYADEMLHYIEDSYRFAFIPSPALRSILCQIQLSCDSAQIQFDTNILFSDFSFMAFPDIYTIFENPLENAVRACGEITDSSLARRIALTISRKKNLIWVEIKNTKTNPVRVKHGSIQTTKPDESKHGLGIKNMKRVVKKYGGYSHVEYTEEEFVVTMALPVSFPASGS</sequence>
<feature type="transmembrane region" description="Helical" evidence="1">
    <location>
        <begin position="94"/>
        <end position="120"/>
    </location>
</feature>
<dbReference type="SUPFAM" id="SSF55874">
    <property type="entry name" value="ATPase domain of HSP90 chaperone/DNA topoisomerase II/histidine kinase"/>
    <property type="match status" value="1"/>
</dbReference>
<dbReference type="AlphaFoldDB" id="A0A374PG64"/>
<feature type="transmembrane region" description="Helical" evidence="1">
    <location>
        <begin position="164"/>
        <end position="184"/>
    </location>
</feature>
<keyword evidence="1" id="KW-0812">Transmembrane</keyword>
<feature type="transmembrane region" description="Helical" evidence="1">
    <location>
        <begin position="64"/>
        <end position="82"/>
    </location>
</feature>
<dbReference type="CDD" id="cd16935">
    <property type="entry name" value="HATPase_AgrC-ComD-like"/>
    <property type="match status" value="1"/>
</dbReference>
<protein>
    <submittedName>
        <fullName evidence="3">GHKL domain-containing protein</fullName>
    </submittedName>
</protein>
<gene>
    <name evidence="3" type="ORF">DXD79_02080</name>
</gene>
<feature type="transmembrane region" description="Helical" evidence="1">
    <location>
        <begin position="126"/>
        <end position="143"/>
    </location>
</feature>
<dbReference type="Proteomes" id="UP000263014">
    <property type="component" value="Unassembled WGS sequence"/>
</dbReference>
<organism evidence="3 4">
    <name type="scientific">Hungatella hathewayi</name>
    <dbReference type="NCBI Taxonomy" id="154046"/>
    <lineage>
        <taxon>Bacteria</taxon>
        <taxon>Bacillati</taxon>
        <taxon>Bacillota</taxon>
        <taxon>Clostridia</taxon>
        <taxon>Lachnospirales</taxon>
        <taxon>Lachnospiraceae</taxon>
        <taxon>Hungatella</taxon>
    </lineage>
</organism>
<comment type="caution">
    <text evidence="3">The sequence shown here is derived from an EMBL/GenBank/DDBJ whole genome shotgun (WGS) entry which is preliminary data.</text>
</comment>
<feature type="transmembrane region" description="Helical" evidence="1">
    <location>
        <begin position="37"/>
        <end position="58"/>
    </location>
</feature>
<keyword evidence="1" id="KW-1133">Transmembrane helix</keyword>
<keyword evidence="1" id="KW-0472">Membrane</keyword>
<dbReference type="EMBL" id="QSON01000001">
    <property type="protein sequence ID" value="RGJ08216.1"/>
    <property type="molecule type" value="Genomic_DNA"/>
</dbReference>
<dbReference type="InterPro" id="IPR036890">
    <property type="entry name" value="HATPase_C_sf"/>
</dbReference>
<evidence type="ECO:0000256" key="1">
    <source>
        <dbReference type="SAM" id="Phobius"/>
    </source>
</evidence>
<feature type="transmembrane region" description="Helical" evidence="1">
    <location>
        <begin position="196"/>
        <end position="215"/>
    </location>
</feature>
<reference evidence="3 4" key="1">
    <citation type="submission" date="2018-08" db="EMBL/GenBank/DDBJ databases">
        <title>A genome reference for cultivated species of the human gut microbiota.</title>
        <authorList>
            <person name="Zou Y."/>
            <person name="Xue W."/>
            <person name="Luo G."/>
        </authorList>
    </citation>
    <scope>NUCLEOTIDE SEQUENCE [LARGE SCALE GENOMIC DNA]</scope>
    <source>
        <strain evidence="3 4">TM09-12</strain>
    </source>
</reference>
<dbReference type="InterPro" id="IPR032834">
    <property type="entry name" value="NatK-like_C"/>
</dbReference>
<dbReference type="Pfam" id="PF14501">
    <property type="entry name" value="HATPase_c_5"/>
    <property type="match status" value="1"/>
</dbReference>
<proteinExistence type="predicted"/>
<evidence type="ECO:0000259" key="2">
    <source>
        <dbReference type="Pfam" id="PF14501"/>
    </source>
</evidence>
<dbReference type="GO" id="GO:0042802">
    <property type="term" value="F:identical protein binding"/>
    <property type="evidence" value="ECO:0007669"/>
    <property type="project" value="TreeGrafter"/>
</dbReference>
<dbReference type="PANTHER" id="PTHR40448">
    <property type="entry name" value="TWO-COMPONENT SENSOR HISTIDINE KINASE"/>
    <property type="match status" value="1"/>
</dbReference>